<accession>A0A8B7KM95</accession>
<feature type="compositionally biased region" description="Basic residues" evidence="1">
    <location>
        <begin position="52"/>
        <end position="64"/>
    </location>
</feature>
<evidence type="ECO:0000313" key="5">
    <source>
        <dbReference type="RefSeq" id="XP_006566138.2"/>
    </source>
</evidence>
<protein>
    <submittedName>
        <fullName evidence="5 6">Asparagine-rich protein</fullName>
    </submittedName>
</protein>
<feature type="compositionally biased region" description="Polar residues" evidence="1">
    <location>
        <begin position="40"/>
        <end position="49"/>
    </location>
</feature>
<organism evidence="3">
    <name type="scientific">Apis mellifera</name>
    <name type="common">Honeybee</name>
    <dbReference type="NCBI Taxonomy" id="7460"/>
    <lineage>
        <taxon>Eukaryota</taxon>
        <taxon>Metazoa</taxon>
        <taxon>Ecdysozoa</taxon>
        <taxon>Arthropoda</taxon>
        <taxon>Hexapoda</taxon>
        <taxon>Insecta</taxon>
        <taxon>Pterygota</taxon>
        <taxon>Neoptera</taxon>
        <taxon>Endopterygota</taxon>
        <taxon>Hymenoptera</taxon>
        <taxon>Apocrita</taxon>
        <taxon>Aculeata</taxon>
        <taxon>Apoidea</taxon>
        <taxon>Anthophila</taxon>
        <taxon>Apidae</taxon>
        <taxon>Apis</taxon>
    </lineage>
</organism>
<evidence type="ECO:0000313" key="6">
    <source>
        <dbReference type="RefSeq" id="XP_016769823.2"/>
    </source>
</evidence>
<gene>
    <name evidence="5 6" type="primary">LOC100576915</name>
</gene>
<name>A0A7M7INT9_APIME</name>
<evidence type="ECO:0000313" key="3">
    <source>
        <dbReference type="EnsemblMetazoa" id="XP_016769823"/>
    </source>
</evidence>
<evidence type="ECO:0000256" key="1">
    <source>
        <dbReference type="SAM" id="MobiDB-lite"/>
    </source>
</evidence>
<feature type="domain" description="DUF3752" evidence="2">
    <location>
        <begin position="564"/>
        <end position="688"/>
    </location>
</feature>
<dbReference type="RefSeq" id="XP_006566138.2">
    <property type="nucleotide sequence ID" value="XM_006566075.3"/>
</dbReference>
<feature type="compositionally biased region" description="Acidic residues" evidence="1">
    <location>
        <begin position="1"/>
        <end position="13"/>
    </location>
</feature>
<feature type="compositionally biased region" description="Basic residues" evidence="1">
    <location>
        <begin position="121"/>
        <end position="134"/>
    </location>
</feature>
<reference evidence="3" key="1">
    <citation type="submission" date="2021-01" db="UniProtKB">
        <authorList>
            <consortium name="EnsemblMetazoa"/>
        </authorList>
    </citation>
    <scope>IDENTIFICATION</scope>
    <source>
        <strain evidence="3">DH4</strain>
    </source>
</reference>
<dbReference type="PANTHER" id="PTHR46370:SF1">
    <property type="entry name" value="GPALPP MOTIFS-CONTAINING PROTEIN 1"/>
    <property type="match status" value="1"/>
</dbReference>
<dbReference type="PANTHER" id="PTHR46370">
    <property type="entry name" value="GPALPP MOTIFS-CONTAINING PROTEIN 1"/>
    <property type="match status" value="1"/>
</dbReference>
<dbReference type="KEGG" id="ame:100576915"/>
<evidence type="ECO:0000259" key="2">
    <source>
        <dbReference type="Pfam" id="PF12572"/>
    </source>
</evidence>
<dbReference type="InterPro" id="IPR022226">
    <property type="entry name" value="DUF3752"/>
</dbReference>
<dbReference type="EnsemblMetazoa" id="XM_016914334">
    <property type="protein sequence ID" value="XP_016769823"/>
    <property type="gene ID" value="LOC100576915"/>
</dbReference>
<feature type="region of interest" description="Disordered" evidence="1">
    <location>
        <begin position="1"/>
        <end position="21"/>
    </location>
</feature>
<proteinExistence type="predicted"/>
<dbReference type="Proteomes" id="UP000005203">
    <property type="component" value="Linkage group LG10"/>
</dbReference>
<dbReference type="InterPro" id="IPR046331">
    <property type="entry name" value="GPAM1-like"/>
</dbReference>
<feature type="compositionally biased region" description="Basic and acidic residues" evidence="1">
    <location>
        <begin position="65"/>
        <end position="112"/>
    </location>
</feature>
<reference evidence="5 6" key="2">
    <citation type="submission" date="2025-04" db="UniProtKB">
        <authorList>
            <consortium name="RefSeq"/>
        </authorList>
    </citation>
    <scope>IDENTIFICATION</scope>
    <source>
        <strain evidence="5 6">DH4</strain>
        <tissue evidence="5 6">Whole body</tissue>
    </source>
</reference>
<dbReference type="EnsemblMetazoa" id="XM_006566075">
    <property type="protein sequence ID" value="XP_006566138"/>
    <property type="gene ID" value="LOC100576915"/>
</dbReference>
<dbReference type="GeneID" id="100576915"/>
<feature type="compositionally biased region" description="Basic and acidic residues" evidence="1">
    <location>
        <begin position="144"/>
        <end position="158"/>
    </location>
</feature>
<evidence type="ECO:0000313" key="4">
    <source>
        <dbReference type="Proteomes" id="UP000005203"/>
    </source>
</evidence>
<accession>A0A7M7H0U7</accession>
<feature type="region of interest" description="Disordered" evidence="1">
    <location>
        <begin position="36"/>
        <end position="165"/>
    </location>
</feature>
<dbReference type="AlphaFoldDB" id="A0A7M7INT9"/>
<dbReference type="Pfam" id="PF12572">
    <property type="entry name" value="DUF3752"/>
    <property type="match status" value="1"/>
</dbReference>
<accession>A0A7M7INT9</accession>
<feature type="region of interest" description="Disordered" evidence="1">
    <location>
        <begin position="576"/>
        <end position="598"/>
    </location>
</feature>
<sequence>MTTMDSDSESQDSDDGRRFRFEATRKDNVQLDAKMKKLSTLKSQQESCYNNIKHKNKKDKFKRNYNREHKHSKELNNDNRDSKYSTKYSKNEIKNSKRENNKDYKNLKDISLDTKSIPLSSKHKTKETKKHKSQNRNEYLNYKSQERCHNRNENDKSQNGKHKNKCHEKYNKHHTCDRNRDKSNQSCKMRSEDCKFREEFEKYNIHKKISMKEDEKKFLSKNIKEDNCNNESLTKREIEKVESQEYNELNLSEFNILSDENITDISNVKNKNLLLQLHDKNSKKRYFNNEHNDSSKKHVIEMETMDKLPKVNARKNDLFYGSSNNNSGTVSDILLNTSAILMESRKNIIDLNNREIICTSLEENNMYITEPTSLHLNNCNSVKITDINEKITTYGPALPPQLKTDLSNNIESNKDFIGPCLPKNDAQNINEKIEKETVNNISQDNIMEEDVSYLDIVFGPALPPHLLKQKYNDDMNTKIIGPILPNSAMLFHNHEINQIESEDEDGIGPLPANHPALENNFVYKQLEQRAQQIKNEQKDEDYSILNQREEWMTELPPSQINNLGLTSRKFRMRAGPDMSDRSCWTDTPAKKAEKRKREEEKLYNDRTLITDLSIENETDYQKNRKCEKSLLEIHQDKLRKKKLKEEKKTGQTIRRPFDRDIDLRINRFNQNKKNAIINKAQNLNERFSLGKL</sequence>
<accession>A0A8B6Z2A3</accession>
<feature type="compositionally biased region" description="Basic and acidic residues" evidence="1">
    <location>
        <begin position="588"/>
        <end position="598"/>
    </location>
</feature>
<dbReference type="OrthoDB" id="341477at2759"/>
<keyword evidence="4" id="KW-1185">Reference proteome</keyword>
<dbReference type="RefSeq" id="XP_016769823.2">
    <property type="nucleotide sequence ID" value="XM_016914334.2"/>
</dbReference>